<reference evidence="2 3" key="1">
    <citation type="submission" date="2019-11" db="EMBL/GenBank/DDBJ databases">
        <title>Genome sequences of 17 halophilic strains isolated from different environments.</title>
        <authorList>
            <person name="Furrow R.E."/>
        </authorList>
    </citation>
    <scope>NUCLEOTIDE SEQUENCE [LARGE SCALE GENOMIC DNA]</scope>
    <source>
        <strain evidence="2 3">22506_14_FS</strain>
    </source>
</reference>
<dbReference type="EMBL" id="WMEY01000001">
    <property type="protein sequence ID" value="MYL62108.1"/>
    <property type="molecule type" value="Genomic_DNA"/>
</dbReference>
<dbReference type="Proteomes" id="UP000447833">
    <property type="component" value="Unassembled WGS sequence"/>
</dbReference>
<dbReference type="RefSeq" id="WP_160917994.1">
    <property type="nucleotide sequence ID" value="NZ_WMEY01000001.1"/>
</dbReference>
<dbReference type="SUPFAM" id="SSF55729">
    <property type="entry name" value="Acyl-CoA N-acyltransferases (Nat)"/>
    <property type="match status" value="1"/>
</dbReference>
<sequence length="170" mass="19686">MYIRNRQKEMDDPTLIAICIENFDVPETTIKSILKYAHEVLIICHENGEIAGFLSYRLRINHMVLIDYVVLDRSVQRKGVARKLLPVFQKYLLDKGITSIYGMVDKENSQGIKSFKRLGFEIKGSFLTNYIIEKKLEDNFMNDSMKTTATIENLKTHVRKLSAAPTLRKK</sequence>
<dbReference type="AlphaFoldDB" id="A0A845EVH9"/>
<name>A0A845EVH9_9BACL</name>
<comment type="caution">
    <text evidence="2">The sequence shown here is derived from an EMBL/GenBank/DDBJ whole genome shotgun (WGS) entry which is preliminary data.</text>
</comment>
<dbReference type="InterPro" id="IPR000182">
    <property type="entry name" value="GNAT_dom"/>
</dbReference>
<dbReference type="CDD" id="cd04301">
    <property type="entry name" value="NAT_SF"/>
    <property type="match status" value="1"/>
</dbReference>
<evidence type="ECO:0000313" key="2">
    <source>
        <dbReference type="EMBL" id="MYL62108.1"/>
    </source>
</evidence>
<dbReference type="GO" id="GO:0016747">
    <property type="term" value="F:acyltransferase activity, transferring groups other than amino-acyl groups"/>
    <property type="evidence" value="ECO:0007669"/>
    <property type="project" value="InterPro"/>
</dbReference>
<dbReference type="InterPro" id="IPR016181">
    <property type="entry name" value="Acyl_CoA_acyltransferase"/>
</dbReference>
<dbReference type="Gene3D" id="3.40.630.30">
    <property type="match status" value="1"/>
</dbReference>
<evidence type="ECO:0000313" key="3">
    <source>
        <dbReference type="Proteomes" id="UP000447833"/>
    </source>
</evidence>
<evidence type="ECO:0000259" key="1">
    <source>
        <dbReference type="PROSITE" id="PS51186"/>
    </source>
</evidence>
<proteinExistence type="predicted"/>
<accession>A0A845EVH9</accession>
<dbReference type="PROSITE" id="PS51186">
    <property type="entry name" value="GNAT"/>
    <property type="match status" value="1"/>
</dbReference>
<organism evidence="2 3">
    <name type="scientific">Guptibacillus hwajinpoensis</name>
    <dbReference type="NCBI Taxonomy" id="208199"/>
    <lineage>
        <taxon>Bacteria</taxon>
        <taxon>Bacillati</taxon>
        <taxon>Bacillota</taxon>
        <taxon>Bacilli</taxon>
        <taxon>Bacillales</taxon>
        <taxon>Guptibacillaceae</taxon>
        <taxon>Guptibacillus</taxon>
    </lineage>
</organism>
<feature type="domain" description="N-acetyltransferase" evidence="1">
    <location>
        <begin position="1"/>
        <end position="137"/>
    </location>
</feature>
<keyword evidence="2" id="KW-0808">Transferase</keyword>
<dbReference type="Pfam" id="PF00583">
    <property type="entry name" value="Acetyltransf_1"/>
    <property type="match status" value="1"/>
</dbReference>
<gene>
    <name evidence="2" type="ORF">GLW07_01935</name>
</gene>
<protein>
    <submittedName>
        <fullName evidence="2">GNAT family N-acetyltransferase</fullName>
    </submittedName>
</protein>